<evidence type="ECO:0008006" key="12">
    <source>
        <dbReference type="Google" id="ProtNLM"/>
    </source>
</evidence>
<organism evidence="10 11">
    <name type="scientific">Hevea brasiliensis</name>
    <name type="common">Para rubber tree</name>
    <name type="synonym">Siphonia brasiliensis</name>
    <dbReference type="NCBI Taxonomy" id="3981"/>
    <lineage>
        <taxon>Eukaryota</taxon>
        <taxon>Viridiplantae</taxon>
        <taxon>Streptophyta</taxon>
        <taxon>Embryophyta</taxon>
        <taxon>Tracheophyta</taxon>
        <taxon>Spermatophyta</taxon>
        <taxon>Magnoliopsida</taxon>
        <taxon>eudicotyledons</taxon>
        <taxon>Gunneridae</taxon>
        <taxon>Pentapetalae</taxon>
        <taxon>rosids</taxon>
        <taxon>fabids</taxon>
        <taxon>Malpighiales</taxon>
        <taxon>Euphorbiaceae</taxon>
        <taxon>Crotonoideae</taxon>
        <taxon>Micrandreae</taxon>
        <taxon>Hevea</taxon>
    </lineage>
</organism>
<keyword evidence="3" id="KW-0808">Transferase</keyword>
<evidence type="ECO:0000256" key="2">
    <source>
        <dbReference type="ARBA" id="ARBA00022527"/>
    </source>
</evidence>
<feature type="domain" description="Wall-associated receptor kinase galacturonan-binding" evidence="9">
    <location>
        <begin position="34"/>
        <end position="99"/>
    </location>
</feature>
<dbReference type="InterPro" id="IPR025287">
    <property type="entry name" value="WAK_GUB"/>
</dbReference>
<feature type="signal peptide" evidence="7">
    <location>
        <begin position="1"/>
        <end position="26"/>
    </location>
</feature>
<evidence type="ECO:0000313" key="11">
    <source>
        <dbReference type="Proteomes" id="UP001174677"/>
    </source>
</evidence>
<keyword evidence="4 7" id="KW-0732">Signal</keyword>
<reference evidence="10" key="1">
    <citation type="journal article" date="2023" name="Plant Biotechnol. J.">
        <title>Chromosome-level wild Hevea brasiliensis genome provides new tools for genomic-assisted breeding and valuable loci to elevate rubber yield.</title>
        <authorList>
            <person name="Cheng H."/>
            <person name="Song X."/>
            <person name="Hu Y."/>
            <person name="Wu T."/>
            <person name="Yang Q."/>
            <person name="An Z."/>
            <person name="Feng S."/>
            <person name="Deng Z."/>
            <person name="Wu W."/>
            <person name="Zeng X."/>
            <person name="Tu M."/>
            <person name="Wang X."/>
            <person name="Huang H."/>
        </authorList>
    </citation>
    <scope>NUCLEOTIDE SEQUENCE</scope>
    <source>
        <strain evidence="10">MT/VB/25A 57/8</strain>
    </source>
</reference>
<feature type="domain" description="Wall-associated receptor kinase" evidence="8">
    <location>
        <begin position="171"/>
        <end position="248"/>
    </location>
</feature>
<evidence type="ECO:0000256" key="3">
    <source>
        <dbReference type="ARBA" id="ARBA00022679"/>
    </source>
</evidence>
<keyword evidence="5" id="KW-1015">Disulfide bond</keyword>
<evidence type="ECO:0000256" key="4">
    <source>
        <dbReference type="ARBA" id="ARBA00022729"/>
    </source>
</evidence>
<keyword evidence="2" id="KW-0418">Kinase</keyword>
<dbReference type="InterPro" id="IPR013695">
    <property type="entry name" value="WAK"/>
</dbReference>
<feature type="chain" id="PRO_5047326573" description="Wall-associated receptor kinase galacturonan-binding domain-containing protein" evidence="7">
    <location>
        <begin position="27"/>
        <end position="255"/>
    </location>
</feature>
<evidence type="ECO:0000259" key="8">
    <source>
        <dbReference type="Pfam" id="PF08488"/>
    </source>
</evidence>
<keyword evidence="11" id="KW-1185">Reference proteome</keyword>
<dbReference type="EMBL" id="JARPOI010000006">
    <property type="protein sequence ID" value="KAJ9178487.1"/>
    <property type="molecule type" value="Genomic_DNA"/>
</dbReference>
<evidence type="ECO:0000313" key="10">
    <source>
        <dbReference type="EMBL" id="KAJ9178487.1"/>
    </source>
</evidence>
<evidence type="ECO:0000256" key="6">
    <source>
        <dbReference type="ARBA" id="ARBA00023180"/>
    </source>
</evidence>
<dbReference type="PANTHER" id="PTHR33491">
    <property type="entry name" value="OSJNBA0016N04.9 PROTEIN"/>
    <property type="match status" value="1"/>
</dbReference>
<dbReference type="Pfam" id="PF08488">
    <property type="entry name" value="WAK"/>
    <property type="match status" value="1"/>
</dbReference>
<proteinExistence type="predicted"/>
<dbReference type="Pfam" id="PF13947">
    <property type="entry name" value="GUB_WAK_bind"/>
    <property type="match status" value="1"/>
</dbReference>
<comment type="subcellular location">
    <subcellularLocation>
        <location evidence="1">Membrane</location>
        <topology evidence="1">Single-pass type I membrane protein</topology>
    </subcellularLocation>
</comment>
<accession>A0ABQ9MDU6</accession>
<keyword evidence="6" id="KW-0325">Glycoprotein</keyword>
<evidence type="ECO:0000256" key="5">
    <source>
        <dbReference type="ARBA" id="ARBA00023157"/>
    </source>
</evidence>
<name>A0ABQ9MDU6_HEVBR</name>
<comment type="caution">
    <text evidence="10">The sequence shown here is derived from an EMBL/GenBank/DDBJ whole genome shotgun (WGS) entry which is preliminary data.</text>
</comment>
<gene>
    <name evidence="10" type="ORF">P3X46_010365</name>
</gene>
<protein>
    <recommendedName>
        <fullName evidence="12">Wall-associated receptor kinase galacturonan-binding domain-containing protein</fullName>
    </recommendedName>
</protein>
<keyword evidence="2" id="KW-0723">Serine/threonine-protein kinase</keyword>
<evidence type="ECO:0000259" key="9">
    <source>
        <dbReference type="Pfam" id="PF13947"/>
    </source>
</evidence>
<sequence>MREFMQICGFWFATSLLWCIKTRALAAVILPGDCRETCVNVKAPYPLGINDTSARIVNPRCAMNDFFMLTCNSKYNPPALHFGSIPVQNISVDEGTMSVNIDEVFDCYDEAGLTMNINRWMELGDGPFRFSDTRNKLTAVGCDTLVFMTDAEGTFGSGCVSLCKENITLEDSCSGIGCCQTAVPRSLKTLNITIASVENHSLVLAFNPCGFAFLADQRTFNVSNFRLSDNPYSTKDYVTPNVVIEWVVRNIATNL</sequence>
<evidence type="ECO:0000256" key="1">
    <source>
        <dbReference type="ARBA" id="ARBA00004479"/>
    </source>
</evidence>
<dbReference type="Proteomes" id="UP001174677">
    <property type="component" value="Chromosome 6"/>
</dbReference>
<evidence type="ECO:0000256" key="7">
    <source>
        <dbReference type="SAM" id="SignalP"/>
    </source>
</evidence>